<dbReference type="EMBL" id="JXCL01000014">
    <property type="protein sequence ID" value="KIL19984.1"/>
    <property type="molecule type" value="Genomic_DNA"/>
</dbReference>
<proteinExistence type="predicted"/>
<sequence length="39" mass="4531">MNKRNGSFFQSSALTPLLFDPASSFTHNKRNNIVYERIE</sequence>
<gene>
    <name evidence="1" type="ORF">B4127_3848</name>
</gene>
<comment type="caution">
    <text evidence="1">The sequence shown here is derived from an EMBL/GenBank/DDBJ whole genome shotgun (WGS) entry which is preliminary data.</text>
</comment>
<dbReference type="Proteomes" id="UP000031978">
    <property type="component" value="Unassembled WGS sequence"/>
</dbReference>
<dbReference type="AlphaFoldDB" id="A0AB34QV10"/>
<accession>A0AB34QV10</accession>
<reference evidence="1 2" key="1">
    <citation type="submission" date="2014-12" db="EMBL/GenBank/DDBJ databases">
        <title>Draft Genome Sequences of Five Spore-Forming Food Isolates of Bacillus pumilus.</title>
        <authorList>
            <person name="de Jong A."/>
            <person name="van Heel A.J."/>
            <person name="Montalban-Lopez M."/>
            <person name="Krawczyk A.O."/>
            <person name="Berendsen E.M."/>
            <person name="Wells-Bennik M."/>
            <person name="Kuipers O.P."/>
        </authorList>
    </citation>
    <scope>NUCLEOTIDE SEQUENCE [LARGE SCALE GENOMIC DNA]</scope>
    <source>
        <strain evidence="1 2">B4127</strain>
    </source>
</reference>
<name>A0AB34QV10_BACPU</name>
<organism evidence="1 2">
    <name type="scientific">Bacillus pumilus</name>
    <name type="common">Bacillus mesentericus</name>
    <dbReference type="NCBI Taxonomy" id="1408"/>
    <lineage>
        <taxon>Bacteria</taxon>
        <taxon>Bacillati</taxon>
        <taxon>Bacillota</taxon>
        <taxon>Bacilli</taxon>
        <taxon>Bacillales</taxon>
        <taxon>Bacillaceae</taxon>
        <taxon>Bacillus</taxon>
    </lineage>
</organism>
<protein>
    <submittedName>
        <fullName evidence="1">Uncharacterized protein</fullName>
    </submittedName>
</protein>
<evidence type="ECO:0000313" key="1">
    <source>
        <dbReference type="EMBL" id="KIL19984.1"/>
    </source>
</evidence>
<evidence type="ECO:0000313" key="2">
    <source>
        <dbReference type="Proteomes" id="UP000031978"/>
    </source>
</evidence>